<organism evidence="1 2">
    <name type="scientific">Amycolatopsis mediterranei (strain U-32)</name>
    <dbReference type="NCBI Taxonomy" id="749927"/>
    <lineage>
        <taxon>Bacteria</taxon>
        <taxon>Bacillati</taxon>
        <taxon>Actinomycetota</taxon>
        <taxon>Actinomycetes</taxon>
        <taxon>Pseudonocardiales</taxon>
        <taxon>Pseudonocardiaceae</taxon>
        <taxon>Amycolatopsis</taxon>
    </lineage>
</organism>
<evidence type="ECO:0000313" key="2">
    <source>
        <dbReference type="Proteomes" id="UP000000328"/>
    </source>
</evidence>
<reference evidence="1 2" key="1">
    <citation type="journal article" date="2010" name="Cell Res.">
        <title>Complete genome sequence of the rifamycin SV-producing Amycolatopsis mediterranei U32 revealed its genetic characteristics in phylogeny and metabolism.</title>
        <authorList>
            <person name="Zhao W."/>
            <person name="Zhong Y."/>
            <person name="Yuan H."/>
            <person name="Wang J."/>
            <person name="Zheng H."/>
            <person name="Wang Y."/>
            <person name="Cen X."/>
            <person name="Xu F."/>
            <person name="Bai J."/>
            <person name="Han X."/>
            <person name="Lu G."/>
            <person name="Zhu Y."/>
            <person name="Shao Z."/>
            <person name="Yan H."/>
            <person name="Li C."/>
            <person name="Peng N."/>
            <person name="Zhang Z."/>
            <person name="Zhang Y."/>
            <person name="Lin W."/>
            <person name="Fan Y."/>
            <person name="Qin Z."/>
            <person name="Hu Y."/>
            <person name="Zhu B."/>
            <person name="Wang S."/>
            <person name="Ding X."/>
            <person name="Zhao G.P."/>
        </authorList>
    </citation>
    <scope>NUCLEOTIDE SEQUENCE [LARGE SCALE GENOMIC DNA]</scope>
    <source>
        <strain evidence="2">U-32</strain>
    </source>
</reference>
<evidence type="ECO:0000313" key="1">
    <source>
        <dbReference type="EMBL" id="ADJ44609.1"/>
    </source>
</evidence>
<dbReference type="PATRIC" id="fig|749927.5.peg.2906"/>
<dbReference type="eggNOG" id="ENOG5032VCE">
    <property type="taxonomic scope" value="Bacteria"/>
</dbReference>
<dbReference type="RefSeq" id="WP_013224682.1">
    <property type="nucleotide sequence ID" value="NC_014318.1"/>
</dbReference>
<gene>
    <name evidence="1" type="ordered locus">AMED_2814</name>
</gene>
<dbReference type="GeneID" id="92870591"/>
<proteinExistence type="predicted"/>
<dbReference type="KEGG" id="amd:AMED_2814"/>
<sequence length="162" mass="18156">MGRLADRLDGIRVRVRAPGTDIEAELRDRTNVTITFGESVYGFADERGLERSLAALARLVYAGWLRQYRAAIDESALDITPRDDRDDEFLDERSKIEAGGRSSDGRISLTCVGMQEISVEIGPGTVRELAEEEFAARAKEAVTLLIREYLAKVSELRKRFYG</sequence>
<dbReference type="HOGENOM" id="CLU_121293_0_0_11"/>
<protein>
    <submittedName>
        <fullName evidence="1">Uncharacterized protein</fullName>
    </submittedName>
</protein>
<name>A0A0H3D105_AMYMU</name>
<dbReference type="AlphaFoldDB" id="A0A0H3D105"/>
<dbReference type="Proteomes" id="UP000000328">
    <property type="component" value="Chromosome"/>
</dbReference>
<dbReference type="EMBL" id="CP002000">
    <property type="protein sequence ID" value="ADJ44609.1"/>
    <property type="molecule type" value="Genomic_DNA"/>
</dbReference>
<dbReference type="OrthoDB" id="3679680at2"/>
<accession>A0A0H3D105</accession>